<dbReference type="AlphaFoldDB" id="A0A0F9IHX1"/>
<protein>
    <submittedName>
        <fullName evidence="1">Uncharacterized protein</fullName>
    </submittedName>
</protein>
<evidence type="ECO:0000313" key="1">
    <source>
        <dbReference type="EMBL" id="KKM19384.1"/>
    </source>
</evidence>
<gene>
    <name evidence="1" type="ORF">LCGC14_1656210</name>
</gene>
<sequence length="95" mass="10786">MSETQTRLDAAYEILREKCDLPEYLLGEFLRDRGNSSIQTAFIQTASSISFADKEVEGHSTNQSLADSIRKRLIVSLRSQREYVKFSIEKLGGQL</sequence>
<reference evidence="1" key="1">
    <citation type="journal article" date="2015" name="Nature">
        <title>Complex archaea that bridge the gap between prokaryotes and eukaryotes.</title>
        <authorList>
            <person name="Spang A."/>
            <person name="Saw J.H."/>
            <person name="Jorgensen S.L."/>
            <person name="Zaremba-Niedzwiedzka K."/>
            <person name="Martijn J."/>
            <person name="Lind A.E."/>
            <person name="van Eijk R."/>
            <person name="Schleper C."/>
            <person name="Guy L."/>
            <person name="Ettema T.J."/>
        </authorList>
    </citation>
    <scope>NUCLEOTIDE SEQUENCE</scope>
</reference>
<accession>A0A0F9IHX1</accession>
<proteinExistence type="predicted"/>
<organism evidence="1">
    <name type="scientific">marine sediment metagenome</name>
    <dbReference type="NCBI Taxonomy" id="412755"/>
    <lineage>
        <taxon>unclassified sequences</taxon>
        <taxon>metagenomes</taxon>
        <taxon>ecological metagenomes</taxon>
    </lineage>
</organism>
<name>A0A0F9IHX1_9ZZZZ</name>
<dbReference type="EMBL" id="LAZR01014000">
    <property type="protein sequence ID" value="KKM19384.1"/>
    <property type="molecule type" value="Genomic_DNA"/>
</dbReference>
<comment type="caution">
    <text evidence="1">The sequence shown here is derived from an EMBL/GenBank/DDBJ whole genome shotgun (WGS) entry which is preliminary data.</text>
</comment>